<name>A0AAV5AMJ1_9AGAM</name>
<keyword evidence="3" id="KW-1185">Reference proteome</keyword>
<evidence type="ECO:0000256" key="1">
    <source>
        <dbReference type="SAM" id="MobiDB-lite"/>
    </source>
</evidence>
<sequence length="231" mass="23622">MAAIMPEDLVVHVDFFDYPPFGAPLDVPPVCDNNCTELNTILQRSLDLFNVGFCTQLFLNDYASCFICLGGLTGASFDTPQQVLDGVVGECQQDGVTLSPIILPGEPSTAAAGPSSTPKHSSPLLASSSTSTTTSATTSSSTSSSPSTPTPTPTSTTTSSSTISSTLTPTLQSSVPVQTPNGVLPTPTQSSNSTLPSDAPPPVASDTSGSEQITVSITTVIMVFGLVLGFL</sequence>
<dbReference type="EMBL" id="BPWL01000009">
    <property type="protein sequence ID" value="GJJ14126.1"/>
    <property type="molecule type" value="Genomic_DNA"/>
</dbReference>
<protein>
    <submittedName>
        <fullName evidence="2">Uncharacterized protein</fullName>
    </submittedName>
</protein>
<proteinExistence type="predicted"/>
<dbReference type="Proteomes" id="UP001050691">
    <property type="component" value="Unassembled WGS sequence"/>
</dbReference>
<comment type="caution">
    <text evidence="2">The sequence shown here is derived from an EMBL/GenBank/DDBJ whole genome shotgun (WGS) entry which is preliminary data.</text>
</comment>
<evidence type="ECO:0000313" key="3">
    <source>
        <dbReference type="Proteomes" id="UP001050691"/>
    </source>
</evidence>
<gene>
    <name evidence="2" type="ORF">Clacol_008383</name>
</gene>
<reference evidence="2" key="1">
    <citation type="submission" date="2021-10" db="EMBL/GenBank/DDBJ databases">
        <title>De novo Genome Assembly of Clathrus columnatus (Basidiomycota, Fungi) Using Illumina and Nanopore Sequence Data.</title>
        <authorList>
            <person name="Ogiso-Tanaka E."/>
            <person name="Itagaki H."/>
            <person name="Hosoya T."/>
            <person name="Hosaka K."/>
        </authorList>
    </citation>
    <scope>NUCLEOTIDE SEQUENCE</scope>
    <source>
        <strain evidence="2">MO-923</strain>
    </source>
</reference>
<feature type="compositionally biased region" description="Low complexity" evidence="1">
    <location>
        <begin position="121"/>
        <end position="174"/>
    </location>
</feature>
<organism evidence="2 3">
    <name type="scientific">Clathrus columnatus</name>
    <dbReference type="NCBI Taxonomy" id="1419009"/>
    <lineage>
        <taxon>Eukaryota</taxon>
        <taxon>Fungi</taxon>
        <taxon>Dikarya</taxon>
        <taxon>Basidiomycota</taxon>
        <taxon>Agaricomycotina</taxon>
        <taxon>Agaricomycetes</taxon>
        <taxon>Phallomycetidae</taxon>
        <taxon>Phallales</taxon>
        <taxon>Clathraceae</taxon>
        <taxon>Clathrus</taxon>
    </lineage>
</organism>
<feature type="region of interest" description="Disordered" evidence="1">
    <location>
        <begin position="99"/>
        <end position="210"/>
    </location>
</feature>
<dbReference type="AlphaFoldDB" id="A0AAV5AMJ1"/>
<feature type="compositionally biased region" description="Polar residues" evidence="1">
    <location>
        <begin position="175"/>
        <end position="196"/>
    </location>
</feature>
<accession>A0AAV5AMJ1</accession>
<evidence type="ECO:0000313" key="2">
    <source>
        <dbReference type="EMBL" id="GJJ14126.1"/>
    </source>
</evidence>